<dbReference type="GO" id="GO:0034045">
    <property type="term" value="C:phagophore assembly site membrane"/>
    <property type="evidence" value="ECO:0007669"/>
    <property type="project" value="UniProtKB-SubCell"/>
</dbReference>
<evidence type="ECO:0000256" key="3">
    <source>
        <dbReference type="ARBA" id="ARBA00022490"/>
    </source>
</evidence>
<reference evidence="9" key="1">
    <citation type="submission" date="2023-08" db="EMBL/GenBank/DDBJ databases">
        <title>Black Yeasts Isolated from many extreme environments.</title>
        <authorList>
            <person name="Coleine C."/>
            <person name="Stajich J.E."/>
            <person name="Selbmann L."/>
        </authorList>
    </citation>
    <scope>NUCLEOTIDE SEQUENCE</scope>
    <source>
        <strain evidence="9">CCFEE 5401</strain>
    </source>
</reference>
<keyword evidence="3 6" id="KW-0963">Cytoplasm</keyword>
<dbReference type="PANTHER" id="PTHR28005:SF1">
    <property type="entry name" value="AUTOPHAGY-RELATED PROTEIN 17"/>
    <property type="match status" value="1"/>
</dbReference>
<dbReference type="GO" id="GO:0060090">
    <property type="term" value="F:molecular adaptor activity"/>
    <property type="evidence" value="ECO:0007669"/>
    <property type="project" value="TreeGrafter"/>
</dbReference>
<comment type="similarity">
    <text evidence="1 6">Belongs to the ATG17 family.</text>
</comment>
<dbReference type="InterPro" id="IPR045326">
    <property type="entry name" value="ATG17-like_dom"/>
</dbReference>
<dbReference type="AlphaFoldDB" id="A0AAN7TRC2"/>
<accession>A0AAN7TRC2</accession>
<dbReference type="GO" id="GO:0000422">
    <property type="term" value="P:autophagy of mitochondrion"/>
    <property type="evidence" value="ECO:0007669"/>
    <property type="project" value="TreeGrafter"/>
</dbReference>
<dbReference type="InterPro" id="IPR007240">
    <property type="entry name" value="Atg17"/>
</dbReference>
<keyword evidence="4 6" id="KW-0072">Autophagy</keyword>
<protein>
    <recommendedName>
        <fullName evidence="2 6">Autophagy-related protein 17</fullName>
    </recommendedName>
</protein>
<evidence type="ECO:0000256" key="7">
    <source>
        <dbReference type="SAM" id="MobiDB-lite"/>
    </source>
</evidence>
<feature type="region of interest" description="Disordered" evidence="7">
    <location>
        <begin position="141"/>
        <end position="164"/>
    </location>
</feature>
<dbReference type="GO" id="GO:0000045">
    <property type="term" value="P:autophagosome assembly"/>
    <property type="evidence" value="ECO:0007669"/>
    <property type="project" value="TreeGrafter"/>
</dbReference>
<feature type="compositionally biased region" description="Low complexity" evidence="7">
    <location>
        <begin position="1"/>
        <end position="13"/>
    </location>
</feature>
<dbReference type="Pfam" id="PF04108">
    <property type="entry name" value="ATG17_like"/>
    <property type="match status" value="1"/>
</dbReference>
<evidence type="ECO:0000256" key="4">
    <source>
        <dbReference type="ARBA" id="ARBA00023006"/>
    </source>
</evidence>
<feature type="region of interest" description="Disordered" evidence="7">
    <location>
        <begin position="1"/>
        <end position="26"/>
    </location>
</feature>
<name>A0AAN7TRC2_9PEZI</name>
<evidence type="ECO:0000256" key="5">
    <source>
        <dbReference type="ARBA" id="ARBA00023136"/>
    </source>
</evidence>
<feature type="domain" description="Autophagy protein ATG17-like" evidence="8">
    <location>
        <begin position="43"/>
        <end position="474"/>
    </location>
</feature>
<dbReference type="Proteomes" id="UP001310890">
    <property type="component" value="Unassembled WGS sequence"/>
</dbReference>
<evidence type="ECO:0000256" key="6">
    <source>
        <dbReference type="RuleBase" id="RU368080"/>
    </source>
</evidence>
<evidence type="ECO:0000256" key="2">
    <source>
        <dbReference type="ARBA" id="ARBA00013806"/>
    </source>
</evidence>
<organism evidence="9 10">
    <name type="scientific">Meristemomyces frigidus</name>
    <dbReference type="NCBI Taxonomy" id="1508187"/>
    <lineage>
        <taxon>Eukaryota</taxon>
        <taxon>Fungi</taxon>
        <taxon>Dikarya</taxon>
        <taxon>Ascomycota</taxon>
        <taxon>Pezizomycotina</taxon>
        <taxon>Dothideomycetes</taxon>
        <taxon>Dothideomycetidae</taxon>
        <taxon>Mycosphaerellales</taxon>
        <taxon>Teratosphaeriaceae</taxon>
        <taxon>Meristemomyces</taxon>
    </lineage>
</organism>
<comment type="caution">
    <text evidence="9">The sequence shown here is derived from an EMBL/GenBank/DDBJ whole genome shotgun (WGS) entry which is preliminary data.</text>
</comment>
<evidence type="ECO:0000313" key="9">
    <source>
        <dbReference type="EMBL" id="KAK5112732.1"/>
    </source>
</evidence>
<keyword evidence="5" id="KW-0472">Membrane</keyword>
<dbReference type="PANTHER" id="PTHR28005">
    <property type="entry name" value="AUTOPHAGY-RELATED PROTEIN 17"/>
    <property type="match status" value="1"/>
</dbReference>
<evidence type="ECO:0000259" key="8">
    <source>
        <dbReference type="Pfam" id="PF04108"/>
    </source>
</evidence>
<dbReference type="GO" id="GO:0034727">
    <property type="term" value="P:piecemeal microautophagy of the nucleus"/>
    <property type="evidence" value="ECO:0007669"/>
    <property type="project" value="TreeGrafter"/>
</dbReference>
<sequence length="496" mass="54600">MSSSEESSSAALSPSPPASPEASVHGPPGLDRLVLHFVAAKRSLSSTSHVWRANEVVTNSRGLIEEIAVLNARNAYARHGVDDQISVLNVFRDSVAAVGDVAEEEFTTTLATLDEAHNRLELTLSKLKKTVVDASLQRRVGEHAADSEDNAAAGRNGGLDESDDRTTDRTLYDFIDESRHTGILEFLRSQIDFYHEARATLNQAIETMDYSIRTITDLLQNDASISASGPQTKRTLYDSVTPPPTITTLFRSMEGHAAEMATSLESLVSHYDLCISALKHTDGGGEAARLAVQQAELRSLPDEDESLYRKKDADTMDETERLEMLRVLEDDAGQVDEVITDLREHAEGMEKQYSQLSQHATSSRDTHRTLVAVLENLHTLKTALPAHNQASKVFRHTSTGILTTIATETSSLRSLTSTFEHFINSYSLLLREVARRKSAETQMKKVAAKAQKELDRLFEGDRAAREEFLHEVGEGLPGVIWPGAAGVGRRWVVGRE</sequence>
<proteinExistence type="inferred from homology"/>
<evidence type="ECO:0000313" key="10">
    <source>
        <dbReference type="Proteomes" id="UP001310890"/>
    </source>
</evidence>
<gene>
    <name evidence="9" type="ORF">LTR62_003830</name>
</gene>
<evidence type="ECO:0000256" key="1">
    <source>
        <dbReference type="ARBA" id="ARBA00006259"/>
    </source>
</evidence>
<dbReference type="GO" id="GO:0030295">
    <property type="term" value="F:protein kinase activator activity"/>
    <property type="evidence" value="ECO:0007669"/>
    <property type="project" value="TreeGrafter"/>
</dbReference>
<dbReference type="GO" id="GO:1990316">
    <property type="term" value="C:Atg1/ULK1 kinase complex"/>
    <property type="evidence" value="ECO:0007669"/>
    <property type="project" value="TreeGrafter"/>
</dbReference>
<dbReference type="EMBL" id="JAVRRL010000028">
    <property type="protein sequence ID" value="KAK5112732.1"/>
    <property type="molecule type" value="Genomic_DNA"/>
</dbReference>
<comment type="subcellular location">
    <subcellularLocation>
        <location evidence="6">Cytoplasm</location>
    </subcellularLocation>
    <subcellularLocation>
        <location evidence="6">Preautophagosomal structure membrane</location>
        <topology evidence="6">Peripheral membrane protein</topology>
    </subcellularLocation>
</comment>
<comment type="function">
    <text evidence="6">Autophagy-specific protein that functions in response to autophagy-inducing signals as a scaffold to recruit other ATG proteins to organize preautophagosomal structure (PAS) formation. Modulates the timing and magnitude of the autophagy response, such as the size of the sequestering vesicles. Plays particularly a role in pexophagy and nucleophagy.</text>
</comment>